<evidence type="ECO:0000256" key="4">
    <source>
        <dbReference type="ARBA" id="ARBA00013204"/>
    </source>
</evidence>
<dbReference type="Pfam" id="PF03306">
    <property type="entry name" value="AAL_decarboxy"/>
    <property type="match status" value="1"/>
</dbReference>
<dbReference type="RefSeq" id="XP_069196237.1">
    <property type="nucleotide sequence ID" value="XM_069346050.1"/>
</dbReference>
<keyword evidence="8" id="KW-0456">Lyase</keyword>
<proteinExistence type="inferred from homology"/>
<reference evidence="9 10" key="1">
    <citation type="submission" date="2024-07" db="EMBL/GenBank/DDBJ databases">
        <title>Draft sequence of the Neodothiora populina.</title>
        <authorList>
            <person name="Drown D.D."/>
            <person name="Schuette U.S."/>
            <person name="Buechlein A.B."/>
            <person name="Rusch D.R."/>
            <person name="Winton L.W."/>
            <person name="Adams G.A."/>
        </authorList>
    </citation>
    <scope>NUCLEOTIDE SEQUENCE [LARGE SCALE GENOMIC DNA]</scope>
    <source>
        <strain evidence="9 10">CPC 39397</strain>
    </source>
</reference>
<evidence type="ECO:0000256" key="5">
    <source>
        <dbReference type="ARBA" id="ARBA00020164"/>
    </source>
</evidence>
<evidence type="ECO:0000256" key="3">
    <source>
        <dbReference type="ARBA" id="ARBA00007106"/>
    </source>
</evidence>
<comment type="similarity">
    <text evidence="3">Belongs to the alpha-acetolactate decarboxylase family.</text>
</comment>
<comment type="catalytic activity">
    <reaction evidence="1">
        <text>(2S)-2-acetolactate + H(+) = (R)-acetoin + CO2</text>
        <dbReference type="Rhea" id="RHEA:21580"/>
        <dbReference type="ChEBI" id="CHEBI:15378"/>
        <dbReference type="ChEBI" id="CHEBI:15686"/>
        <dbReference type="ChEBI" id="CHEBI:16526"/>
        <dbReference type="ChEBI" id="CHEBI:58476"/>
        <dbReference type="EC" id="4.1.1.5"/>
    </reaction>
</comment>
<dbReference type="EMBL" id="JBFMKM010000018">
    <property type="protein sequence ID" value="KAL1296555.1"/>
    <property type="molecule type" value="Genomic_DNA"/>
</dbReference>
<evidence type="ECO:0000256" key="1">
    <source>
        <dbReference type="ARBA" id="ARBA00001784"/>
    </source>
</evidence>
<keyword evidence="10" id="KW-1185">Reference proteome</keyword>
<evidence type="ECO:0000313" key="9">
    <source>
        <dbReference type="EMBL" id="KAL1296555.1"/>
    </source>
</evidence>
<protein>
    <recommendedName>
        <fullName evidence="5">Alpha-acetolactate decarboxylase</fullName>
        <ecNumber evidence="4">4.1.1.5</ecNumber>
    </recommendedName>
</protein>
<gene>
    <name evidence="9" type="ORF">AAFC00_000058</name>
</gene>
<organism evidence="9 10">
    <name type="scientific">Neodothiora populina</name>
    <dbReference type="NCBI Taxonomy" id="2781224"/>
    <lineage>
        <taxon>Eukaryota</taxon>
        <taxon>Fungi</taxon>
        <taxon>Dikarya</taxon>
        <taxon>Ascomycota</taxon>
        <taxon>Pezizomycotina</taxon>
        <taxon>Dothideomycetes</taxon>
        <taxon>Dothideomycetidae</taxon>
        <taxon>Dothideales</taxon>
        <taxon>Dothioraceae</taxon>
        <taxon>Neodothiora</taxon>
    </lineage>
</organism>
<evidence type="ECO:0000256" key="7">
    <source>
        <dbReference type="ARBA" id="ARBA00023061"/>
    </source>
</evidence>
<keyword evidence="6" id="KW-0210">Decarboxylase</keyword>
<evidence type="ECO:0000256" key="2">
    <source>
        <dbReference type="ARBA" id="ARBA00005170"/>
    </source>
</evidence>
<dbReference type="PANTHER" id="PTHR35524:SF1">
    <property type="entry name" value="ALPHA-ACETOLACTATE DECARBOXYLASE"/>
    <property type="match status" value="1"/>
</dbReference>
<comment type="caution">
    <text evidence="9">The sequence shown here is derived from an EMBL/GenBank/DDBJ whole genome shotgun (WGS) entry which is preliminary data.</text>
</comment>
<accession>A0ABR3P2I5</accession>
<dbReference type="GeneID" id="95973761"/>
<evidence type="ECO:0000256" key="6">
    <source>
        <dbReference type="ARBA" id="ARBA00022793"/>
    </source>
</evidence>
<dbReference type="CDD" id="cd17299">
    <property type="entry name" value="acetolactate_decarboxylase"/>
    <property type="match status" value="1"/>
</dbReference>
<dbReference type="EC" id="4.1.1.5" evidence="4"/>
<evidence type="ECO:0000256" key="8">
    <source>
        <dbReference type="ARBA" id="ARBA00023239"/>
    </source>
</evidence>
<comment type="pathway">
    <text evidence="2">Polyol metabolism; (R,R)-butane-2,3-diol biosynthesis; (R,R)-butane-2,3-diol from pyruvate: step 2/3.</text>
</comment>
<evidence type="ECO:0000313" key="10">
    <source>
        <dbReference type="Proteomes" id="UP001562354"/>
    </source>
</evidence>
<sequence length="260" mass="28444">MVAHVPNDIFQFSTVNALIQGLATHGPTPRQLPNYGTHGIGTFTSMDGELLFLHGRAWQFKADGGTQLADPDVELPFVQVTNFEAEFRKTIKGRKVTREQLLEVLLDGGADGKAGGRNSFVPFVVRGAFDRLDLRTVAPQRFPGQGLREVAKNAKQWSIEKKTKGEIFGIVSPEWSQGISVAGVHCHFVALDADGDGKGRVEGGHVVDFEAAEDEELEIEWAVTGRFHLGMPRGKEWEELDMGTVDHEGIQSAEGARHAC</sequence>
<name>A0ABR3P2I5_9PEZI</name>
<dbReference type="InterPro" id="IPR005128">
    <property type="entry name" value="Acetolactate_a_deCO2ase"/>
</dbReference>
<dbReference type="SUPFAM" id="SSF117856">
    <property type="entry name" value="AF0104/ALDC/Ptd012-like"/>
    <property type="match status" value="1"/>
</dbReference>
<dbReference type="PANTHER" id="PTHR35524">
    <property type="entry name" value="ALPHA-ACETOLACTATE DECARBOXYLASE"/>
    <property type="match status" value="1"/>
</dbReference>
<dbReference type="Proteomes" id="UP001562354">
    <property type="component" value="Unassembled WGS sequence"/>
</dbReference>
<dbReference type="Gene3D" id="3.30.1330.80">
    <property type="entry name" value="Hypothetical protein, similar to alpha- acetolactate decarboxylase, domain 2"/>
    <property type="match status" value="2"/>
</dbReference>
<keyword evidence="7" id="KW-0005">Acetoin biosynthesis</keyword>